<dbReference type="Proteomes" id="UP001165960">
    <property type="component" value="Unassembled WGS sequence"/>
</dbReference>
<dbReference type="EMBL" id="QTSX02003002">
    <property type="protein sequence ID" value="KAJ9072491.1"/>
    <property type="molecule type" value="Genomic_DNA"/>
</dbReference>
<reference evidence="1" key="1">
    <citation type="submission" date="2022-04" db="EMBL/GenBank/DDBJ databases">
        <title>Genome of the entomopathogenic fungus Entomophthora muscae.</title>
        <authorList>
            <person name="Elya C."/>
            <person name="Lovett B.R."/>
            <person name="Lee E."/>
            <person name="Macias A.M."/>
            <person name="Hajek A.E."/>
            <person name="De Bivort B.L."/>
            <person name="Kasson M.T."/>
            <person name="De Fine Licht H.H."/>
            <person name="Stajich J.E."/>
        </authorList>
    </citation>
    <scope>NUCLEOTIDE SEQUENCE</scope>
    <source>
        <strain evidence="1">Berkeley</strain>
    </source>
</reference>
<proteinExistence type="predicted"/>
<gene>
    <name evidence="1" type="ORF">DSO57_1027031</name>
</gene>
<evidence type="ECO:0000313" key="2">
    <source>
        <dbReference type="Proteomes" id="UP001165960"/>
    </source>
</evidence>
<sequence length="71" mass="7941">MAVCEKVLDALRELQLCLSADSASADTPISDAQRLVALLDALDRDACYKGFYPFHKINCKSWTNGHNQKRN</sequence>
<protein>
    <submittedName>
        <fullName evidence="1">Uncharacterized protein</fullName>
    </submittedName>
</protein>
<keyword evidence="2" id="KW-1185">Reference proteome</keyword>
<organism evidence="1 2">
    <name type="scientific">Entomophthora muscae</name>
    <dbReference type="NCBI Taxonomy" id="34485"/>
    <lineage>
        <taxon>Eukaryota</taxon>
        <taxon>Fungi</taxon>
        <taxon>Fungi incertae sedis</taxon>
        <taxon>Zoopagomycota</taxon>
        <taxon>Entomophthoromycotina</taxon>
        <taxon>Entomophthoromycetes</taxon>
        <taxon>Entomophthorales</taxon>
        <taxon>Entomophthoraceae</taxon>
        <taxon>Entomophthora</taxon>
    </lineage>
</organism>
<comment type="caution">
    <text evidence="1">The sequence shown here is derived from an EMBL/GenBank/DDBJ whole genome shotgun (WGS) entry which is preliminary data.</text>
</comment>
<accession>A0ACC2TDH7</accession>
<evidence type="ECO:0000313" key="1">
    <source>
        <dbReference type="EMBL" id="KAJ9072491.1"/>
    </source>
</evidence>
<name>A0ACC2TDH7_9FUNG</name>